<dbReference type="PANTHER" id="PTHR19857:SF8">
    <property type="entry name" value="ANGIO-ASSOCIATED MIGRATORY CELL PROTEIN"/>
    <property type="match status" value="1"/>
</dbReference>
<evidence type="ECO:0000313" key="6">
    <source>
        <dbReference type="Proteomes" id="UP001215598"/>
    </source>
</evidence>
<feature type="repeat" description="WD" evidence="3">
    <location>
        <begin position="14"/>
        <end position="55"/>
    </location>
</feature>
<evidence type="ECO:0000256" key="1">
    <source>
        <dbReference type="ARBA" id="ARBA00022574"/>
    </source>
</evidence>
<gene>
    <name evidence="5" type="ORF">B0H16DRAFT_1855620</name>
</gene>
<dbReference type="InterPro" id="IPR015943">
    <property type="entry name" value="WD40/YVTN_repeat-like_dom_sf"/>
</dbReference>
<dbReference type="PROSITE" id="PS50082">
    <property type="entry name" value="WD_REPEATS_2"/>
    <property type="match status" value="1"/>
</dbReference>
<keyword evidence="1 3" id="KW-0853">WD repeat</keyword>
<feature type="region of interest" description="Disordered" evidence="4">
    <location>
        <begin position="427"/>
        <end position="448"/>
    </location>
</feature>
<evidence type="ECO:0000256" key="3">
    <source>
        <dbReference type="PROSITE-ProRule" id="PRU00221"/>
    </source>
</evidence>
<dbReference type="PANTHER" id="PTHR19857">
    <property type="entry name" value="MITOCHONDRIAL DIVISION PROTEIN 1-RELATED"/>
    <property type="match status" value="1"/>
</dbReference>
<reference evidence="5" key="1">
    <citation type="submission" date="2023-03" db="EMBL/GenBank/DDBJ databases">
        <title>Massive genome expansion in bonnet fungi (Mycena s.s.) driven by repeated elements and novel gene families across ecological guilds.</title>
        <authorList>
            <consortium name="Lawrence Berkeley National Laboratory"/>
            <person name="Harder C.B."/>
            <person name="Miyauchi S."/>
            <person name="Viragh M."/>
            <person name="Kuo A."/>
            <person name="Thoen E."/>
            <person name="Andreopoulos B."/>
            <person name="Lu D."/>
            <person name="Skrede I."/>
            <person name="Drula E."/>
            <person name="Henrissat B."/>
            <person name="Morin E."/>
            <person name="Kohler A."/>
            <person name="Barry K."/>
            <person name="LaButti K."/>
            <person name="Morin E."/>
            <person name="Salamov A."/>
            <person name="Lipzen A."/>
            <person name="Mereny Z."/>
            <person name="Hegedus B."/>
            <person name="Baldrian P."/>
            <person name="Stursova M."/>
            <person name="Weitz H."/>
            <person name="Taylor A."/>
            <person name="Grigoriev I.V."/>
            <person name="Nagy L.G."/>
            <person name="Martin F."/>
            <person name="Kauserud H."/>
        </authorList>
    </citation>
    <scope>NUCLEOTIDE SEQUENCE</scope>
    <source>
        <strain evidence="5">CBHHK182m</strain>
    </source>
</reference>
<sequence length="448" mass="49500">MTMVMPTFKQEGTLTGPTDSINAIQFSADGKLLAAGGDDARLLIFTTQTWKAKKVYQAVAPIRAIVWHPKNLGFVTFGMRNGLICTVALKAIDSDGTHLAIGFNDEVLIVRQASISTWSSERHIPRPTHVDNNQDVTCSVNFHHTEKMIIISYLYGRVMGYDYSDNSPQARWIVDMKTFCGQSMLSPMSRLLVSTTVFEGMKWIDVNTRRITSTTDLPKDSNMSLPVIFVGGNTVAVGSMEGNVSIFKSGKSGAVQILNHNEEIIQSLAYFHDKKTGSHLLVTGNAEQYEDSRLTVWKAQDMPVASSGHWRLYTALFTGFAVIILSLINPRSLLEIPGLPSVPTSGSGWISSLFQNNGSRVKHLLLITKLWSPLLPITRLRSPLLPITIAVTEVYFTHTVTQTVDAEGPKYRKGAPQLQETKAIVLQDPEMTDSATSKLQETKDVQIE</sequence>
<keyword evidence="2" id="KW-0677">Repeat</keyword>
<dbReference type="Gene3D" id="2.130.10.10">
    <property type="entry name" value="YVTN repeat-like/Quinoprotein amine dehydrogenase"/>
    <property type="match status" value="1"/>
</dbReference>
<dbReference type="InterPro" id="IPR001680">
    <property type="entry name" value="WD40_rpt"/>
</dbReference>
<comment type="caution">
    <text evidence="5">The sequence shown here is derived from an EMBL/GenBank/DDBJ whole genome shotgun (WGS) entry which is preliminary data.</text>
</comment>
<evidence type="ECO:0000256" key="2">
    <source>
        <dbReference type="ARBA" id="ARBA00022737"/>
    </source>
</evidence>
<proteinExistence type="predicted"/>
<keyword evidence="6" id="KW-1185">Reference proteome</keyword>
<dbReference type="InterPro" id="IPR036322">
    <property type="entry name" value="WD40_repeat_dom_sf"/>
</dbReference>
<dbReference type="AlphaFoldDB" id="A0AAD7DGX4"/>
<protein>
    <submittedName>
        <fullName evidence="5">WD40-repeat-containing domain protein</fullName>
    </submittedName>
</protein>
<dbReference type="SUPFAM" id="SSF50978">
    <property type="entry name" value="WD40 repeat-like"/>
    <property type="match status" value="1"/>
</dbReference>
<dbReference type="EMBL" id="JARKIB010000817">
    <property type="protein sequence ID" value="KAJ7691081.1"/>
    <property type="molecule type" value="Genomic_DNA"/>
</dbReference>
<dbReference type="Pfam" id="PF00400">
    <property type="entry name" value="WD40"/>
    <property type="match status" value="1"/>
</dbReference>
<dbReference type="SMART" id="SM00320">
    <property type="entry name" value="WD40"/>
    <property type="match status" value="1"/>
</dbReference>
<organism evidence="5 6">
    <name type="scientific">Mycena metata</name>
    <dbReference type="NCBI Taxonomy" id="1033252"/>
    <lineage>
        <taxon>Eukaryota</taxon>
        <taxon>Fungi</taxon>
        <taxon>Dikarya</taxon>
        <taxon>Basidiomycota</taxon>
        <taxon>Agaricomycotina</taxon>
        <taxon>Agaricomycetes</taxon>
        <taxon>Agaricomycetidae</taxon>
        <taxon>Agaricales</taxon>
        <taxon>Marasmiineae</taxon>
        <taxon>Mycenaceae</taxon>
        <taxon>Mycena</taxon>
    </lineage>
</organism>
<dbReference type="InterPro" id="IPR051179">
    <property type="entry name" value="WD_repeat_multifunction"/>
</dbReference>
<accession>A0AAD7DGX4</accession>
<dbReference type="Proteomes" id="UP001215598">
    <property type="component" value="Unassembled WGS sequence"/>
</dbReference>
<evidence type="ECO:0000313" key="5">
    <source>
        <dbReference type="EMBL" id="KAJ7691081.1"/>
    </source>
</evidence>
<name>A0AAD7DGX4_9AGAR</name>
<evidence type="ECO:0000256" key="4">
    <source>
        <dbReference type="SAM" id="MobiDB-lite"/>
    </source>
</evidence>